<dbReference type="Proteomes" id="UP000469159">
    <property type="component" value="Unassembled WGS sequence"/>
</dbReference>
<evidence type="ECO:0000259" key="7">
    <source>
        <dbReference type="Pfam" id="PF08281"/>
    </source>
</evidence>
<dbReference type="InterPro" id="IPR013325">
    <property type="entry name" value="RNA_pol_sigma_r2"/>
</dbReference>
<evidence type="ECO:0000313" key="8">
    <source>
        <dbReference type="EMBL" id="MXP41206.1"/>
    </source>
</evidence>
<dbReference type="Gene3D" id="1.10.1740.10">
    <property type="match status" value="1"/>
</dbReference>
<dbReference type="InterPro" id="IPR014284">
    <property type="entry name" value="RNA_pol_sigma-70_dom"/>
</dbReference>
<evidence type="ECO:0000256" key="1">
    <source>
        <dbReference type="ARBA" id="ARBA00010641"/>
    </source>
</evidence>
<keyword evidence="2" id="KW-0805">Transcription regulation</keyword>
<gene>
    <name evidence="8" type="ORF">GRI75_06050</name>
</gene>
<dbReference type="Gene3D" id="1.10.10.10">
    <property type="entry name" value="Winged helix-like DNA-binding domain superfamily/Winged helix DNA-binding domain"/>
    <property type="match status" value="1"/>
</dbReference>
<organism evidence="8 9">
    <name type="scientific">Croceibacterium soli</name>
    <dbReference type="NCBI Taxonomy" id="1739690"/>
    <lineage>
        <taxon>Bacteria</taxon>
        <taxon>Pseudomonadati</taxon>
        <taxon>Pseudomonadota</taxon>
        <taxon>Alphaproteobacteria</taxon>
        <taxon>Sphingomonadales</taxon>
        <taxon>Erythrobacteraceae</taxon>
        <taxon>Croceibacterium</taxon>
    </lineage>
</organism>
<keyword evidence="5" id="KW-0804">Transcription</keyword>
<reference evidence="8 9" key="1">
    <citation type="submission" date="2019-12" db="EMBL/GenBank/DDBJ databases">
        <title>Genomic-based taxomic classification of the family Erythrobacteraceae.</title>
        <authorList>
            <person name="Xu L."/>
        </authorList>
    </citation>
    <scope>NUCLEOTIDE SEQUENCE [LARGE SCALE GENOMIC DNA]</scope>
    <source>
        <strain evidence="8 9">MCCC 1K02066</strain>
    </source>
</reference>
<feature type="domain" description="RNA polymerase sigma-70 region 2" evidence="6">
    <location>
        <begin position="2"/>
        <end position="59"/>
    </location>
</feature>
<protein>
    <submittedName>
        <fullName evidence="8">Sigma-70 family RNA polymerase sigma factor</fullName>
    </submittedName>
</protein>
<evidence type="ECO:0000256" key="3">
    <source>
        <dbReference type="ARBA" id="ARBA00023082"/>
    </source>
</evidence>
<dbReference type="InterPro" id="IPR013324">
    <property type="entry name" value="RNA_pol_sigma_r3/r4-like"/>
</dbReference>
<dbReference type="SUPFAM" id="SSF88659">
    <property type="entry name" value="Sigma3 and sigma4 domains of RNA polymerase sigma factors"/>
    <property type="match status" value="1"/>
</dbReference>
<evidence type="ECO:0000313" key="9">
    <source>
        <dbReference type="Proteomes" id="UP000469159"/>
    </source>
</evidence>
<feature type="domain" description="RNA polymerase sigma factor 70 region 4 type 2" evidence="7">
    <location>
        <begin position="92"/>
        <end position="142"/>
    </location>
</feature>
<dbReference type="Pfam" id="PF08281">
    <property type="entry name" value="Sigma70_r4_2"/>
    <property type="match status" value="1"/>
</dbReference>
<dbReference type="EMBL" id="WTYK01000003">
    <property type="protein sequence ID" value="MXP41206.1"/>
    <property type="molecule type" value="Genomic_DNA"/>
</dbReference>
<dbReference type="InterPro" id="IPR036388">
    <property type="entry name" value="WH-like_DNA-bd_sf"/>
</dbReference>
<dbReference type="AlphaFoldDB" id="A0A6I4URX5"/>
<dbReference type="GO" id="GO:0003677">
    <property type="term" value="F:DNA binding"/>
    <property type="evidence" value="ECO:0007669"/>
    <property type="project" value="UniProtKB-KW"/>
</dbReference>
<dbReference type="PANTHER" id="PTHR43133">
    <property type="entry name" value="RNA POLYMERASE ECF-TYPE SIGMA FACTO"/>
    <property type="match status" value="1"/>
</dbReference>
<evidence type="ECO:0000256" key="2">
    <source>
        <dbReference type="ARBA" id="ARBA00023015"/>
    </source>
</evidence>
<dbReference type="NCBIfam" id="TIGR02937">
    <property type="entry name" value="sigma70-ECF"/>
    <property type="match status" value="1"/>
</dbReference>
<keyword evidence="3" id="KW-0731">Sigma factor</keyword>
<dbReference type="InterPro" id="IPR013249">
    <property type="entry name" value="RNA_pol_sigma70_r4_t2"/>
</dbReference>
<dbReference type="GO" id="GO:0006352">
    <property type="term" value="P:DNA-templated transcription initiation"/>
    <property type="evidence" value="ECO:0007669"/>
    <property type="project" value="InterPro"/>
</dbReference>
<sequence>MLLRYFMRRGIQHSDAQDLSQDVFLRMARHGSLEDLDSVENYLFTAAANVARDLFRRNKVRSDNPAAGFVEEVQVTQDFSPERQLGSRQELDCILAALNEMPERMRTIFILARLENMPRAEIAVRLGVSKRTVEQTITRATACLADRRGRVT</sequence>
<dbReference type="PANTHER" id="PTHR43133:SF8">
    <property type="entry name" value="RNA POLYMERASE SIGMA FACTOR HI_1459-RELATED"/>
    <property type="match status" value="1"/>
</dbReference>
<dbReference type="Pfam" id="PF04542">
    <property type="entry name" value="Sigma70_r2"/>
    <property type="match status" value="1"/>
</dbReference>
<evidence type="ECO:0000259" key="6">
    <source>
        <dbReference type="Pfam" id="PF04542"/>
    </source>
</evidence>
<dbReference type="CDD" id="cd06171">
    <property type="entry name" value="Sigma70_r4"/>
    <property type="match status" value="1"/>
</dbReference>
<comment type="caution">
    <text evidence="8">The sequence shown here is derived from an EMBL/GenBank/DDBJ whole genome shotgun (WGS) entry which is preliminary data.</text>
</comment>
<proteinExistence type="inferred from homology"/>
<dbReference type="InterPro" id="IPR007627">
    <property type="entry name" value="RNA_pol_sigma70_r2"/>
</dbReference>
<accession>A0A6I4URX5</accession>
<keyword evidence="9" id="KW-1185">Reference proteome</keyword>
<evidence type="ECO:0000256" key="5">
    <source>
        <dbReference type="ARBA" id="ARBA00023163"/>
    </source>
</evidence>
<name>A0A6I4URX5_9SPHN</name>
<evidence type="ECO:0000256" key="4">
    <source>
        <dbReference type="ARBA" id="ARBA00023125"/>
    </source>
</evidence>
<comment type="similarity">
    <text evidence="1">Belongs to the sigma-70 factor family. ECF subfamily.</text>
</comment>
<dbReference type="GO" id="GO:0016987">
    <property type="term" value="F:sigma factor activity"/>
    <property type="evidence" value="ECO:0007669"/>
    <property type="project" value="UniProtKB-KW"/>
</dbReference>
<dbReference type="SUPFAM" id="SSF88946">
    <property type="entry name" value="Sigma2 domain of RNA polymerase sigma factors"/>
    <property type="match status" value="1"/>
</dbReference>
<keyword evidence="4" id="KW-0238">DNA-binding</keyword>
<dbReference type="InterPro" id="IPR039425">
    <property type="entry name" value="RNA_pol_sigma-70-like"/>
</dbReference>